<proteinExistence type="predicted"/>
<evidence type="ECO:0000313" key="8">
    <source>
        <dbReference type="Proteomes" id="UP001595925"/>
    </source>
</evidence>
<feature type="transmembrane region" description="Helical" evidence="6">
    <location>
        <begin position="41"/>
        <end position="61"/>
    </location>
</feature>
<feature type="transmembrane region" description="Helical" evidence="6">
    <location>
        <begin position="464"/>
        <end position="484"/>
    </location>
</feature>
<comment type="subcellular location">
    <subcellularLocation>
        <location evidence="1">Cell membrane</location>
        <topology evidence="1">Multi-pass membrane protein</topology>
    </subcellularLocation>
</comment>
<feature type="transmembrane region" description="Helical" evidence="6">
    <location>
        <begin position="179"/>
        <end position="199"/>
    </location>
</feature>
<reference evidence="7 8" key="1">
    <citation type="journal article" date="2019" name="Int. J. Syst. Evol. Microbiol.">
        <title>The Global Catalogue of Microorganisms (GCM) 10K type strain sequencing project: providing services to taxonomists for standard genome sequencing and annotation.</title>
        <authorList>
            <consortium name="The Broad Institute Genomics Platform"/>
            <consortium name="The Broad Institute Genome Sequencing Center for Infectious Disease"/>
            <person name="Wu L."/>
            <person name="Ma J."/>
        </authorList>
    </citation>
    <scope>NUCLEOTIDE SEQUENCE [LARGE SCALE GENOMIC DNA]</scope>
    <source>
        <strain evidence="7 8">CGMCC 1.15824</strain>
    </source>
</reference>
<dbReference type="InterPro" id="IPR002797">
    <property type="entry name" value="Polysacc_synth"/>
</dbReference>
<keyword evidence="2" id="KW-1003">Cell membrane</keyword>
<name>A0ABD5QIT6_9EURY</name>
<evidence type="ECO:0000256" key="4">
    <source>
        <dbReference type="ARBA" id="ARBA00022989"/>
    </source>
</evidence>
<feature type="transmembrane region" description="Helical" evidence="6">
    <location>
        <begin position="155"/>
        <end position="173"/>
    </location>
</feature>
<dbReference type="PANTHER" id="PTHR30250">
    <property type="entry name" value="PST FAMILY PREDICTED COLANIC ACID TRANSPORTER"/>
    <property type="match status" value="1"/>
</dbReference>
<feature type="transmembrane region" description="Helical" evidence="6">
    <location>
        <begin position="425"/>
        <end position="444"/>
    </location>
</feature>
<feature type="transmembrane region" description="Helical" evidence="6">
    <location>
        <begin position="117"/>
        <end position="134"/>
    </location>
</feature>
<dbReference type="RefSeq" id="WP_114576325.1">
    <property type="nucleotide sequence ID" value="NZ_JAIVEF010000006.1"/>
</dbReference>
<dbReference type="EMBL" id="JBHSJG010000038">
    <property type="protein sequence ID" value="MFC4988927.1"/>
    <property type="molecule type" value="Genomic_DNA"/>
</dbReference>
<keyword evidence="3 6" id="KW-0812">Transmembrane</keyword>
<comment type="caution">
    <text evidence="7">The sequence shown here is derived from an EMBL/GenBank/DDBJ whole genome shotgun (WGS) entry which is preliminary data.</text>
</comment>
<sequence>MKRSLTSGILSVASGRAITTVLGILSSPLLYRWMDEGEYGAYATVLAAHSLFMILVSTAISDGVRKFVAETREESGWERSVVGFYVRLATLLAILGATVLALLTYVGVFDALWGPEFRTYLYVVVGLVITSQYWELARKSLMGLGLERYSEPLKVLYNVAFVVVAVPLVYYGYGVVGALAGQIIATGVAAVLGLGLLHSRLSLRGVFRFGNDGLPRREMMAFNSLSIVLVFLVMSLYHIDVMMLQALVPGGQVDHYKAALVFAEFLWFAPVTLQMVFVQSTSELWSQGREAEVSRIAARTSRYTLLLTAVMAVGMAALADDVVPVYWGPGSEPVIAPLLLLLPGAVGFALARPILAISQGKGELRYPIAATGVAALLNAVLNAVLIPRYGIQGAAVATSIGYGSMAVLHVWSARQVGFDPAADARYVRIAATTVVAAVPIFSLADAISASIAVPLVGPVPVSAAVVPPVGLAIFFVTAIVFRALELTEMLRILAGFPDPIGSAARPLCRRVREFDGEGGLSRYF</sequence>
<dbReference type="InterPro" id="IPR050833">
    <property type="entry name" value="Poly_Biosynth_Transport"/>
</dbReference>
<accession>A0ABD5QIT6</accession>
<feature type="transmembrane region" description="Helical" evidence="6">
    <location>
        <begin position="220"/>
        <end position="239"/>
    </location>
</feature>
<evidence type="ECO:0000256" key="6">
    <source>
        <dbReference type="SAM" id="Phobius"/>
    </source>
</evidence>
<evidence type="ECO:0000256" key="2">
    <source>
        <dbReference type="ARBA" id="ARBA00022475"/>
    </source>
</evidence>
<keyword evidence="8" id="KW-1185">Reference proteome</keyword>
<feature type="transmembrane region" description="Helical" evidence="6">
    <location>
        <begin position="391"/>
        <end position="413"/>
    </location>
</feature>
<dbReference type="GO" id="GO:0005886">
    <property type="term" value="C:plasma membrane"/>
    <property type="evidence" value="ECO:0007669"/>
    <property type="project" value="UniProtKB-SubCell"/>
</dbReference>
<gene>
    <name evidence="7" type="ORF">ACFPFO_14365</name>
</gene>
<keyword evidence="5 6" id="KW-0472">Membrane</keyword>
<dbReference type="PANTHER" id="PTHR30250:SF11">
    <property type="entry name" value="O-ANTIGEN TRANSPORTER-RELATED"/>
    <property type="match status" value="1"/>
</dbReference>
<evidence type="ECO:0000256" key="5">
    <source>
        <dbReference type="ARBA" id="ARBA00023136"/>
    </source>
</evidence>
<feature type="transmembrane region" description="Helical" evidence="6">
    <location>
        <begin position="366"/>
        <end position="385"/>
    </location>
</feature>
<feature type="transmembrane region" description="Helical" evidence="6">
    <location>
        <begin position="259"/>
        <end position="279"/>
    </location>
</feature>
<keyword evidence="4 6" id="KW-1133">Transmembrane helix</keyword>
<dbReference type="Proteomes" id="UP001595925">
    <property type="component" value="Unassembled WGS sequence"/>
</dbReference>
<protein>
    <submittedName>
        <fullName evidence="7">Polysaccharide biosynthesis C-terminal domain-containing protein</fullName>
    </submittedName>
</protein>
<feature type="transmembrane region" description="Helical" evidence="6">
    <location>
        <begin position="300"/>
        <end position="319"/>
    </location>
</feature>
<organism evidence="7 8">
    <name type="scientific">Saliphagus infecundisoli</name>
    <dbReference type="NCBI Taxonomy" id="1849069"/>
    <lineage>
        <taxon>Archaea</taxon>
        <taxon>Methanobacteriati</taxon>
        <taxon>Methanobacteriota</taxon>
        <taxon>Stenosarchaea group</taxon>
        <taxon>Halobacteria</taxon>
        <taxon>Halobacteriales</taxon>
        <taxon>Natrialbaceae</taxon>
        <taxon>Saliphagus</taxon>
    </lineage>
</organism>
<evidence type="ECO:0000256" key="3">
    <source>
        <dbReference type="ARBA" id="ARBA00022692"/>
    </source>
</evidence>
<evidence type="ECO:0000313" key="7">
    <source>
        <dbReference type="EMBL" id="MFC4988927.1"/>
    </source>
</evidence>
<feature type="transmembrane region" description="Helical" evidence="6">
    <location>
        <begin position="334"/>
        <end position="354"/>
    </location>
</feature>
<dbReference type="AlphaFoldDB" id="A0ABD5QIT6"/>
<evidence type="ECO:0000256" key="1">
    <source>
        <dbReference type="ARBA" id="ARBA00004651"/>
    </source>
</evidence>
<dbReference type="Pfam" id="PF01943">
    <property type="entry name" value="Polysacc_synt"/>
    <property type="match status" value="1"/>
</dbReference>
<feature type="transmembrane region" description="Helical" evidence="6">
    <location>
        <begin position="82"/>
        <end position="105"/>
    </location>
</feature>